<evidence type="ECO:0000313" key="3">
    <source>
        <dbReference type="Proteomes" id="UP001521222"/>
    </source>
</evidence>
<gene>
    <name evidence="2" type="ORF">SLS59_007489</name>
</gene>
<accession>A0ABR3QZ70</accession>
<feature type="region of interest" description="Disordered" evidence="1">
    <location>
        <begin position="37"/>
        <end position="84"/>
    </location>
</feature>
<evidence type="ECO:0000313" key="2">
    <source>
        <dbReference type="EMBL" id="KAL1597458.1"/>
    </source>
</evidence>
<dbReference type="Proteomes" id="UP001521222">
    <property type="component" value="Unassembled WGS sequence"/>
</dbReference>
<organism evidence="2 3">
    <name type="scientific">Nothophoma quercina</name>
    <dbReference type="NCBI Taxonomy" id="749835"/>
    <lineage>
        <taxon>Eukaryota</taxon>
        <taxon>Fungi</taxon>
        <taxon>Dikarya</taxon>
        <taxon>Ascomycota</taxon>
        <taxon>Pezizomycotina</taxon>
        <taxon>Dothideomycetes</taxon>
        <taxon>Pleosporomycetidae</taxon>
        <taxon>Pleosporales</taxon>
        <taxon>Pleosporineae</taxon>
        <taxon>Didymellaceae</taxon>
        <taxon>Nothophoma</taxon>
    </lineage>
</organism>
<dbReference type="EMBL" id="JAKIXB020000026">
    <property type="protein sequence ID" value="KAL1597458.1"/>
    <property type="molecule type" value="Genomic_DNA"/>
</dbReference>
<sequence>MVVSHQPAGNIKPELTNVKLPPIRQVTPEQRFNYSSSVTNYDSDMSRRPSVSSIASSGFHPSRSASPAFSTSTLEPHYGGSRPVDRLRMQTGHVQAFPYNASIHHPSAAEPHTGGKVSKKKRDDRRQFSKRAAGGTTSSRIQKSDNEAGNRFCQAIDFALAAKVCREANPNIEHNAAPRYGGKKGWNLLKQNNINHDVREEGVEPSLWNKSCVNGSAIAIIDQSNQQLDDMLEFNKRLRELRSTMTSEQIWELQDQYMEALAQAKVTRGAADWQVASQRLT</sequence>
<comment type="caution">
    <text evidence="2">The sequence shown here is derived from an EMBL/GenBank/DDBJ whole genome shotgun (WGS) entry which is preliminary data.</text>
</comment>
<proteinExistence type="predicted"/>
<evidence type="ECO:0000256" key="1">
    <source>
        <dbReference type="SAM" id="MobiDB-lite"/>
    </source>
</evidence>
<name>A0ABR3QZ70_9PLEO</name>
<reference evidence="2 3" key="1">
    <citation type="submission" date="2024-02" db="EMBL/GenBank/DDBJ databases">
        <title>De novo assembly and annotation of 12 fungi associated with fruit tree decline syndrome in Ontario, Canada.</title>
        <authorList>
            <person name="Sulman M."/>
            <person name="Ellouze W."/>
            <person name="Ilyukhin E."/>
        </authorList>
    </citation>
    <scope>NUCLEOTIDE SEQUENCE [LARGE SCALE GENOMIC DNA]</scope>
    <source>
        <strain evidence="2 3">M97-236</strain>
    </source>
</reference>
<protein>
    <submittedName>
        <fullName evidence="2">Uncharacterized protein</fullName>
    </submittedName>
</protein>
<feature type="region of interest" description="Disordered" evidence="1">
    <location>
        <begin position="102"/>
        <end position="145"/>
    </location>
</feature>
<feature type="compositionally biased region" description="Polar residues" evidence="1">
    <location>
        <begin position="63"/>
        <end position="74"/>
    </location>
</feature>
<feature type="compositionally biased region" description="Low complexity" evidence="1">
    <location>
        <begin position="48"/>
        <end position="57"/>
    </location>
</feature>
<keyword evidence="3" id="KW-1185">Reference proteome</keyword>